<dbReference type="PANTHER" id="PTHR42724:SF1">
    <property type="entry name" value="TETRAACYLDISACCHARIDE 4'-KINASE, MITOCHONDRIAL-RELATED"/>
    <property type="match status" value="1"/>
</dbReference>
<organism evidence="14 15">
    <name type="scientific">Neptunomonas concharum</name>
    <dbReference type="NCBI Taxonomy" id="1031538"/>
    <lineage>
        <taxon>Bacteria</taxon>
        <taxon>Pseudomonadati</taxon>
        <taxon>Pseudomonadota</taxon>
        <taxon>Gammaproteobacteria</taxon>
        <taxon>Oceanospirillales</taxon>
        <taxon>Oceanospirillaceae</taxon>
        <taxon>Neptunomonas</taxon>
    </lineage>
</organism>
<dbReference type="EMBL" id="CP043869">
    <property type="protein sequence ID" value="QEQ96405.1"/>
    <property type="molecule type" value="Genomic_DNA"/>
</dbReference>
<dbReference type="GO" id="GO:0005524">
    <property type="term" value="F:ATP binding"/>
    <property type="evidence" value="ECO:0007669"/>
    <property type="project" value="UniProtKB-UniRule"/>
</dbReference>
<keyword evidence="5 13" id="KW-0444">Lipid biosynthesis</keyword>
<name>A0A5P1RAU9_9GAMM</name>
<evidence type="ECO:0000313" key="14">
    <source>
        <dbReference type="EMBL" id="QEQ96405.1"/>
    </source>
</evidence>
<dbReference type="InterPro" id="IPR027417">
    <property type="entry name" value="P-loop_NTPase"/>
</dbReference>
<evidence type="ECO:0000256" key="4">
    <source>
        <dbReference type="ARBA" id="ARBA00016436"/>
    </source>
</evidence>
<keyword evidence="9 13" id="KW-0418">Kinase</keyword>
<evidence type="ECO:0000256" key="6">
    <source>
        <dbReference type="ARBA" id="ARBA00022556"/>
    </source>
</evidence>
<dbReference type="CDD" id="cd01983">
    <property type="entry name" value="SIMIBI"/>
    <property type="match status" value="1"/>
</dbReference>
<dbReference type="PANTHER" id="PTHR42724">
    <property type="entry name" value="TETRAACYLDISACCHARIDE 4'-KINASE"/>
    <property type="match status" value="1"/>
</dbReference>
<keyword evidence="7 13" id="KW-0808">Transferase</keyword>
<evidence type="ECO:0000256" key="12">
    <source>
        <dbReference type="ARBA" id="ARBA00029757"/>
    </source>
</evidence>
<dbReference type="UniPathway" id="UPA00359">
    <property type="reaction ID" value="UER00482"/>
</dbReference>
<dbReference type="InterPro" id="IPR003758">
    <property type="entry name" value="LpxK"/>
</dbReference>
<evidence type="ECO:0000256" key="5">
    <source>
        <dbReference type="ARBA" id="ARBA00022516"/>
    </source>
</evidence>
<dbReference type="AlphaFoldDB" id="A0A5P1RAU9"/>
<dbReference type="OrthoDB" id="9766423at2"/>
<protein>
    <recommendedName>
        <fullName evidence="4 13">Tetraacyldisaccharide 4'-kinase</fullName>
        <ecNumber evidence="3 13">2.7.1.130</ecNumber>
    </recommendedName>
    <alternativeName>
        <fullName evidence="12 13">Lipid A 4'-kinase</fullName>
    </alternativeName>
</protein>
<dbReference type="Proteomes" id="UP000324760">
    <property type="component" value="Chromosome"/>
</dbReference>
<evidence type="ECO:0000256" key="8">
    <source>
        <dbReference type="ARBA" id="ARBA00022741"/>
    </source>
</evidence>
<evidence type="ECO:0000256" key="1">
    <source>
        <dbReference type="ARBA" id="ARBA00002274"/>
    </source>
</evidence>
<dbReference type="GO" id="GO:0009244">
    <property type="term" value="P:lipopolysaccharide core region biosynthetic process"/>
    <property type="evidence" value="ECO:0007669"/>
    <property type="project" value="TreeGrafter"/>
</dbReference>
<dbReference type="KEGG" id="ncu:F0U83_06645"/>
<dbReference type="NCBIfam" id="TIGR00682">
    <property type="entry name" value="lpxK"/>
    <property type="match status" value="1"/>
</dbReference>
<keyword evidence="8 13" id="KW-0547">Nucleotide-binding</keyword>
<gene>
    <name evidence="13" type="primary">lpxK</name>
    <name evidence="14" type="ORF">F0U83_06645</name>
</gene>
<accession>A0A5P1RAU9</accession>
<dbReference type="HAMAP" id="MF_00409">
    <property type="entry name" value="LpxK"/>
    <property type="match status" value="1"/>
</dbReference>
<evidence type="ECO:0000256" key="7">
    <source>
        <dbReference type="ARBA" id="ARBA00022679"/>
    </source>
</evidence>
<keyword evidence="10 13" id="KW-0067">ATP-binding</keyword>
<comment type="catalytic activity">
    <reaction evidence="13">
        <text>a lipid A disaccharide + ATP = a lipid IVA + ADP + H(+)</text>
        <dbReference type="Rhea" id="RHEA:67840"/>
        <dbReference type="ChEBI" id="CHEBI:15378"/>
        <dbReference type="ChEBI" id="CHEBI:30616"/>
        <dbReference type="ChEBI" id="CHEBI:176343"/>
        <dbReference type="ChEBI" id="CHEBI:176425"/>
        <dbReference type="ChEBI" id="CHEBI:456216"/>
        <dbReference type="EC" id="2.7.1.130"/>
    </reaction>
</comment>
<evidence type="ECO:0000256" key="11">
    <source>
        <dbReference type="ARBA" id="ARBA00023098"/>
    </source>
</evidence>
<dbReference type="GO" id="GO:0005886">
    <property type="term" value="C:plasma membrane"/>
    <property type="evidence" value="ECO:0007669"/>
    <property type="project" value="TreeGrafter"/>
</dbReference>
<evidence type="ECO:0000256" key="13">
    <source>
        <dbReference type="HAMAP-Rule" id="MF_00409"/>
    </source>
</evidence>
<sequence>MQRVVAALQKAWYSPSRWVWILWPFERLFYYLAKRRRNKQQQQCWHAPVPVIVVGNIQVGGTGKSPLVVALIEHLRSRGYRPGIISRGYGAQSKTYPLLVNPQMPPSQCGDEPIMLVKRTGAPLVIDPDRVAACQYLLEQTDCNLIISDDGLQHYRMGRDIEIAVIDASRGVGNGHCLPMGPLREPPSRLAEVDMVVLNGQGDFQLFGAFHMQLQASEWVRLSDGKAFPLHERVFSKVHGIAGIGHPDRFFSTLTHLGLQVVEHSFPDHYAYAPADIAFDDSLPVIMTEKDAVKCRTFACDERYYYLKVEALLAHELTEQLDSLLKRIDK</sequence>
<dbReference type="GO" id="GO:0009245">
    <property type="term" value="P:lipid A biosynthetic process"/>
    <property type="evidence" value="ECO:0007669"/>
    <property type="project" value="UniProtKB-UniRule"/>
</dbReference>
<comment type="pathway">
    <text evidence="2 13">Glycolipid biosynthesis; lipid IV(A) biosynthesis; lipid IV(A) from (3R)-3-hydroxytetradecanoyl-[acyl-carrier-protein] and UDP-N-acetyl-alpha-D-glucosamine: step 6/6.</text>
</comment>
<evidence type="ECO:0000313" key="15">
    <source>
        <dbReference type="Proteomes" id="UP000324760"/>
    </source>
</evidence>
<keyword evidence="15" id="KW-1185">Reference proteome</keyword>
<dbReference type="RefSeq" id="WP_138988472.1">
    <property type="nucleotide sequence ID" value="NZ_CP043869.1"/>
</dbReference>
<dbReference type="SUPFAM" id="SSF52540">
    <property type="entry name" value="P-loop containing nucleoside triphosphate hydrolases"/>
    <property type="match status" value="1"/>
</dbReference>
<reference evidence="14 15" key="1">
    <citation type="journal article" date="2019" name="Biochem. Eng. J.">
        <title>Metabolic engineering of the marine bacteria Neptunomonas concharum for the production of acetoin and meso-2,3-butanediol from acetate.</title>
        <authorList>
            <person name="Li W."/>
            <person name="Pu N."/>
            <person name="Liu C.-X."/>
            <person name="Yuan Q.-P."/>
            <person name="Li Z.-J."/>
        </authorList>
    </citation>
    <scope>NUCLEOTIDE SEQUENCE [LARGE SCALE GENOMIC DNA]</scope>
    <source>
        <strain evidence="14 15">JCM17730</strain>
    </source>
</reference>
<comment type="function">
    <text evidence="1 13">Transfers the gamma-phosphate of ATP to the 4'-position of a tetraacyldisaccharide 1-phosphate intermediate (termed DS-1-P) to form tetraacyldisaccharide 1,4'-bis-phosphate (lipid IVA).</text>
</comment>
<dbReference type="Pfam" id="PF02606">
    <property type="entry name" value="LpxK"/>
    <property type="match status" value="1"/>
</dbReference>
<keyword evidence="11 13" id="KW-0443">Lipid metabolism</keyword>
<dbReference type="EC" id="2.7.1.130" evidence="3 13"/>
<comment type="similarity">
    <text evidence="13">Belongs to the LpxK family.</text>
</comment>
<comment type="caution">
    <text evidence="13">Lacks conserved residue(s) required for the propagation of feature annotation.</text>
</comment>
<evidence type="ECO:0000256" key="9">
    <source>
        <dbReference type="ARBA" id="ARBA00022777"/>
    </source>
</evidence>
<evidence type="ECO:0000256" key="10">
    <source>
        <dbReference type="ARBA" id="ARBA00022840"/>
    </source>
</evidence>
<keyword evidence="6 13" id="KW-0441">Lipid A biosynthesis</keyword>
<proteinExistence type="inferred from homology"/>
<evidence type="ECO:0000256" key="2">
    <source>
        <dbReference type="ARBA" id="ARBA00004870"/>
    </source>
</evidence>
<evidence type="ECO:0000256" key="3">
    <source>
        <dbReference type="ARBA" id="ARBA00012071"/>
    </source>
</evidence>
<dbReference type="GO" id="GO:0009029">
    <property type="term" value="F:lipid-A 4'-kinase activity"/>
    <property type="evidence" value="ECO:0007669"/>
    <property type="project" value="UniProtKB-UniRule"/>
</dbReference>